<dbReference type="InterPro" id="IPR013320">
    <property type="entry name" value="ConA-like_dom_sf"/>
</dbReference>
<dbReference type="Proteomes" id="UP000006860">
    <property type="component" value="Chromosome"/>
</dbReference>
<evidence type="ECO:0000313" key="1">
    <source>
        <dbReference type="EMBL" id="ADY59081.1"/>
    </source>
</evidence>
<reference evidence="2" key="1">
    <citation type="submission" date="2011-02" db="EMBL/GenBank/DDBJ databases">
        <title>The complete genome of Planctomyces brasiliensis DSM 5305.</title>
        <authorList>
            <person name="Lucas S."/>
            <person name="Copeland A."/>
            <person name="Lapidus A."/>
            <person name="Bruce D."/>
            <person name="Goodwin L."/>
            <person name="Pitluck S."/>
            <person name="Kyrpides N."/>
            <person name="Mavromatis K."/>
            <person name="Pagani I."/>
            <person name="Ivanova N."/>
            <person name="Ovchinnikova G."/>
            <person name="Lu M."/>
            <person name="Detter J.C."/>
            <person name="Han C."/>
            <person name="Land M."/>
            <person name="Hauser L."/>
            <person name="Markowitz V."/>
            <person name="Cheng J.-F."/>
            <person name="Hugenholtz P."/>
            <person name="Woyke T."/>
            <person name="Wu D."/>
            <person name="Tindall B."/>
            <person name="Pomrenke H.G."/>
            <person name="Brambilla E."/>
            <person name="Klenk H.-P."/>
            <person name="Eisen J.A."/>
        </authorList>
    </citation>
    <scope>NUCLEOTIDE SEQUENCE [LARGE SCALE GENOMIC DNA]</scope>
    <source>
        <strain evidence="2">ATCC 49424 / DSM 5305 / JCM 21570 / NBRC 103401 / IFAM 1448</strain>
    </source>
</reference>
<dbReference type="HOGENOM" id="CLU_408754_0_0_0"/>
<name>F0SQQ1_RUBBR</name>
<dbReference type="OrthoDB" id="291802at2"/>
<accession>F0SQQ1</accession>
<dbReference type="STRING" id="756272.Plabr_1470"/>
<dbReference type="Gene3D" id="2.60.120.200">
    <property type="match status" value="1"/>
</dbReference>
<dbReference type="EMBL" id="CP002546">
    <property type="protein sequence ID" value="ADY59081.1"/>
    <property type="molecule type" value="Genomic_DNA"/>
</dbReference>
<evidence type="ECO:0008006" key="3">
    <source>
        <dbReference type="Google" id="ProtNLM"/>
    </source>
</evidence>
<dbReference type="KEGG" id="pbs:Plabr_1470"/>
<dbReference type="AlphaFoldDB" id="F0SQQ1"/>
<protein>
    <recommendedName>
        <fullName evidence="3">LamG-like jellyroll fold domain-containing protein</fullName>
    </recommendedName>
</protein>
<evidence type="ECO:0000313" key="2">
    <source>
        <dbReference type="Proteomes" id="UP000006860"/>
    </source>
</evidence>
<sequence length="672" mass="70243">MLNALPQGVWDNPTPDEMKAYKKFLASWGAAETGQSVIVSALSTLTASDPHEYRDSSGIGQPTGSPIVGIDGLIVTRHVGLKFATTTAAVDSATLSLNTFSTVGGYVDIEIVGVSGAALTSEDFYIDYADEHHTTSSETLTFTGAASVDVTAIVNELAGAGEVTDIYLAILCRGTTPDGYYAVINPSTTTLTLNASEGGGAGYGYGYCPESSQAELIIVPSADDHNVDSTNFLDFAGVHSPVLVNADATAAWINEASHNGVRAIQFDGTDDVINVPTTSMTVTSAPLTICMWAKADSLSSKHVLFAKKDEYEFYFQYGDIRFRYFEQGSSDFAGRFHDFTNDGSAHHLAVTWGGSGNDDNSIQFFVDGTYQDNSGPFSVGSVSLLGNAGYDVTIGANWDGTSVSDAFDGWMDDIRFYKTVLTTDEISTLAEERRACFPETGGVVAGGLSQVWRTIPEQMEGGVTTAGEALFGVQMNPLAGGGTVAGGDSDNTKIVTLQTAGGVVAGGVSQTRTYLSEVVSGGLVAGGESDVSITLTLTGGGVLVGGGALLNSTTTATGSGGVVSGGSAQISTNITECASGGVVVVQPVFANGYAYRLPLTIPAEKVSSDLFNFPVGVVLQLSSSDFIITDSMGNVLDYEIRDQDDDLYWLFFKAALSSSQDNEFFVYFGGGE</sequence>
<keyword evidence="2" id="KW-1185">Reference proteome</keyword>
<dbReference type="SUPFAM" id="SSF49899">
    <property type="entry name" value="Concanavalin A-like lectins/glucanases"/>
    <property type="match status" value="1"/>
</dbReference>
<dbReference type="Pfam" id="PF13385">
    <property type="entry name" value="Laminin_G_3"/>
    <property type="match status" value="1"/>
</dbReference>
<organism evidence="1 2">
    <name type="scientific">Rubinisphaera brasiliensis (strain ATCC 49424 / DSM 5305 / JCM 21570 / IAM 15109 / NBRC 103401 / IFAM 1448)</name>
    <name type="common">Planctomyces brasiliensis</name>
    <dbReference type="NCBI Taxonomy" id="756272"/>
    <lineage>
        <taxon>Bacteria</taxon>
        <taxon>Pseudomonadati</taxon>
        <taxon>Planctomycetota</taxon>
        <taxon>Planctomycetia</taxon>
        <taxon>Planctomycetales</taxon>
        <taxon>Planctomycetaceae</taxon>
        <taxon>Rubinisphaera</taxon>
    </lineage>
</organism>
<gene>
    <name evidence="1" type="ordered locus">Plabr_1470</name>
</gene>
<proteinExistence type="predicted"/>